<evidence type="ECO:0000256" key="4">
    <source>
        <dbReference type="ARBA" id="ARBA00022741"/>
    </source>
</evidence>
<evidence type="ECO:0000256" key="3">
    <source>
        <dbReference type="ARBA" id="ARBA00022679"/>
    </source>
</evidence>
<protein>
    <submittedName>
        <fullName evidence="7">Serine/threonine-protein kinase PFTAIRE-1</fullName>
    </submittedName>
</protein>
<evidence type="ECO:0000256" key="5">
    <source>
        <dbReference type="ARBA" id="ARBA00022777"/>
    </source>
</evidence>
<dbReference type="PROSITE" id="PS00108">
    <property type="entry name" value="PROTEIN_KINASE_ST"/>
    <property type="match status" value="1"/>
</dbReference>
<dbReference type="InterPro" id="IPR011009">
    <property type="entry name" value="Kinase-like_dom_sf"/>
</dbReference>
<comment type="similarity">
    <text evidence="1">Belongs to the protein kinase superfamily. CMGC Ser/Thr protein kinase family. CDC2/CDKX subfamily.</text>
</comment>
<keyword evidence="4" id="KW-0547">Nucleotide-binding</keyword>
<evidence type="ECO:0000313" key="7">
    <source>
        <dbReference type="EMBL" id="EKC36077.1"/>
    </source>
</evidence>
<keyword evidence="2" id="KW-0723">Serine/threonine-protein kinase</keyword>
<dbReference type="PROSITE" id="PS50011">
    <property type="entry name" value="PROTEIN_KINASE_DOM"/>
    <property type="match status" value="1"/>
</dbReference>
<dbReference type="GO" id="GO:0004693">
    <property type="term" value="F:cyclin-dependent protein serine/threonine kinase activity"/>
    <property type="evidence" value="ECO:0007669"/>
    <property type="project" value="TreeGrafter"/>
</dbReference>
<keyword evidence="3" id="KW-0808">Transferase</keyword>
<reference evidence="7" key="1">
    <citation type="journal article" date="2012" name="Nature">
        <title>The oyster genome reveals stress adaptation and complexity of shell formation.</title>
        <authorList>
            <person name="Zhang G."/>
            <person name="Fang X."/>
            <person name="Guo X."/>
            <person name="Li L."/>
            <person name="Luo R."/>
            <person name="Xu F."/>
            <person name="Yang P."/>
            <person name="Zhang L."/>
            <person name="Wang X."/>
            <person name="Qi H."/>
            <person name="Xiong Z."/>
            <person name="Que H."/>
            <person name="Xie Y."/>
            <person name="Holland P.W."/>
            <person name="Paps J."/>
            <person name="Zhu Y."/>
            <person name="Wu F."/>
            <person name="Chen Y."/>
            <person name="Wang J."/>
            <person name="Peng C."/>
            <person name="Meng J."/>
            <person name="Yang L."/>
            <person name="Liu J."/>
            <person name="Wen B."/>
            <person name="Zhang N."/>
            <person name="Huang Z."/>
            <person name="Zhu Q."/>
            <person name="Feng Y."/>
            <person name="Mount A."/>
            <person name="Hedgecock D."/>
            <person name="Xu Z."/>
            <person name="Liu Y."/>
            <person name="Domazet-Loso T."/>
            <person name="Du Y."/>
            <person name="Sun X."/>
            <person name="Zhang S."/>
            <person name="Liu B."/>
            <person name="Cheng P."/>
            <person name="Jiang X."/>
            <person name="Li J."/>
            <person name="Fan D."/>
            <person name="Wang W."/>
            <person name="Fu W."/>
            <person name="Wang T."/>
            <person name="Wang B."/>
            <person name="Zhang J."/>
            <person name="Peng Z."/>
            <person name="Li Y."/>
            <person name="Li N."/>
            <person name="Wang J."/>
            <person name="Chen M."/>
            <person name="He Y."/>
            <person name="Tan F."/>
            <person name="Song X."/>
            <person name="Zheng Q."/>
            <person name="Huang R."/>
            <person name="Yang H."/>
            <person name="Du X."/>
            <person name="Chen L."/>
            <person name="Yang M."/>
            <person name="Gaffney P.M."/>
            <person name="Wang S."/>
            <person name="Luo L."/>
            <person name="She Z."/>
            <person name="Ming Y."/>
            <person name="Huang W."/>
            <person name="Zhang S."/>
            <person name="Huang B."/>
            <person name="Zhang Y."/>
            <person name="Qu T."/>
            <person name="Ni P."/>
            <person name="Miao G."/>
            <person name="Wang J."/>
            <person name="Wang Q."/>
            <person name="Steinberg C.E."/>
            <person name="Wang H."/>
            <person name="Li N."/>
            <person name="Qian L."/>
            <person name="Zhang G."/>
            <person name="Li Y."/>
            <person name="Yang H."/>
            <person name="Liu X."/>
            <person name="Wang J."/>
            <person name="Yin Y."/>
            <person name="Wang J."/>
        </authorList>
    </citation>
    <scope>NUCLEOTIDE SEQUENCE [LARGE SCALE GENOMIC DNA]</scope>
    <source>
        <strain evidence="7">05x7-T-G4-1.051#20</strain>
    </source>
</reference>
<accession>K1QH34</accession>
<dbReference type="EMBL" id="JH817351">
    <property type="protein sequence ID" value="EKC36077.1"/>
    <property type="molecule type" value="Genomic_DNA"/>
</dbReference>
<dbReference type="GO" id="GO:0005737">
    <property type="term" value="C:cytoplasm"/>
    <property type="evidence" value="ECO:0007669"/>
    <property type="project" value="TreeGrafter"/>
</dbReference>
<dbReference type="InterPro" id="IPR050108">
    <property type="entry name" value="CDK"/>
</dbReference>
<dbReference type="InterPro" id="IPR018506">
    <property type="entry name" value="Cyt_B5_heme-BS"/>
</dbReference>
<dbReference type="Gene3D" id="3.30.200.20">
    <property type="entry name" value="Phosphorylase Kinase, domain 1"/>
    <property type="match status" value="1"/>
</dbReference>
<dbReference type="PANTHER" id="PTHR24056:SF189">
    <property type="entry name" value="PROTEIN KINASE DOMAIN-CONTAINING PROTEIN"/>
    <property type="match status" value="1"/>
</dbReference>
<dbReference type="GO" id="GO:0005524">
    <property type="term" value="F:ATP binding"/>
    <property type="evidence" value="ECO:0007669"/>
    <property type="project" value="UniProtKB-KW"/>
</dbReference>
<dbReference type="PANTHER" id="PTHR24056">
    <property type="entry name" value="CELL DIVISION PROTEIN KINASE"/>
    <property type="match status" value="1"/>
</dbReference>
<dbReference type="SMART" id="SM00220">
    <property type="entry name" value="S_TKc"/>
    <property type="match status" value="1"/>
</dbReference>
<evidence type="ECO:0000256" key="2">
    <source>
        <dbReference type="ARBA" id="ARBA00022527"/>
    </source>
</evidence>
<dbReference type="SUPFAM" id="SSF56112">
    <property type="entry name" value="Protein kinase-like (PK-like)"/>
    <property type="match status" value="1"/>
</dbReference>
<dbReference type="InterPro" id="IPR000719">
    <property type="entry name" value="Prot_kinase_dom"/>
</dbReference>
<evidence type="ECO:0000256" key="6">
    <source>
        <dbReference type="ARBA" id="ARBA00022840"/>
    </source>
</evidence>
<organism evidence="7">
    <name type="scientific">Magallana gigas</name>
    <name type="common">Pacific oyster</name>
    <name type="synonym">Crassostrea gigas</name>
    <dbReference type="NCBI Taxonomy" id="29159"/>
    <lineage>
        <taxon>Eukaryota</taxon>
        <taxon>Metazoa</taxon>
        <taxon>Spiralia</taxon>
        <taxon>Lophotrochozoa</taxon>
        <taxon>Mollusca</taxon>
        <taxon>Bivalvia</taxon>
        <taxon>Autobranchia</taxon>
        <taxon>Pteriomorphia</taxon>
        <taxon>Ostreida</taxon>
        <taxon>Ostreoidea</taxon>
        <taxon>Ostreidae</taxon>
        <taxon>Magallana</taxon>
    </lineage>
</organism>
<dbReference type="InterPro" id="IPR008271">
    <property type="entry name" value="Ser/Thr_kinase_AS"/>
</dbReference>
<dbReference type="Gene3D" id="1.10.510.10">
    <property type="entry name" value="Transferase(Phosphotransferase) domain 1"/>
    <property type="match status" value="1"/>
</dbReference>
<proteinExistence type="inferred from homology"/>
<dbReference type="GO" id="GO:0020037">
    <property type="term" value="F:heme binding"/>
    <property type="evidence" value="ECO:0007669"/>
    <property type="project" value="InterPro"/>
</dbReference>
<evidence type="ECO:0000256" key="1">
    <source>
        <dbReference type="ARBA" id="ARBA00006485"/>
    </source>
</evidence>
<sequence length="271" mass="31030">MDVPCNTHTASLLRGLKHANIVTLHDIIHTKETLTFVFEYVHTDLSQYLEKHPGGLNAFNIKLFLFQLLRGLNYCHQRRILHRDLKPQNLLISEAGELKLADFGLARAKSIPSHTYSHEVVTLWYRPPDVLLGSTNYSTSLDMWSVLGTPTENTWEGVSKYPQYKIKKFVMYPKLSSLSEAIPKLVFIPHAESLAVQFLQMIPSRRVYAHQALHHEYFGDLPPKLFELPDAASIFNIPGLKLLPEMDELINQSLTPAKPHERTRIRTTLKV</sequence>
<dbReference type="Pfam" id="PF00069">
    <property type="entry name" value="Pkinase"/>
    <property type="match status" value="1"/>
</dbReference>
<keyword evidence="6" id="KW-0067">ATP-binding</keyword>
<dbReference type="PROSITE" id="PS00191">
    <property type="entry name" value="CYTOCHROME_B5_1"/>
    <property type="match status" value="1"/>
</dbReference>
<dbReference type="GO" id="GO:0005634">
    <property type="term" value="C:nucleus"/>
    <property type="evidence" value="ECO:0007669"/>
    <property type="project" value="TreeGrafter"/>
</dbReference>
<gene>
    <name evidence="7" type="ORF">CGI_10007244</name>
</gene>
<keyword evidence="5 7" id="KW-0418">Kinase</keyword>
<dbReference type="HOGENOM" id="CLU_000288_181_1_1"/>
<dbReference type="AlphaFoldDB" id="K1QH34"/>
<dbReference type="InParanoid" id="K1QH34"/>
<name>K1QH34_MAGGI</name>